<dbReference type="InterPro" id="IPR040442">
    <property type="entry name" value="Pyrv_kinase-like_dom_sf"/>
</dbReference>
<evidence type="ECO:0000313" key="2">
    <source>
        <dbReference type="Proteomes" id="UP000240971"/>
    </source>
</evidence>
<keyword evidence="2" id="KW-1185">Reference proteome</keyword>
<dbReference type="Pfam" id="PF13714">
    <property type="entry name" value="PEP_mutase"/>
    <property type="match status" value="1"/>
</dbReference>
<keyword evidence="1" id="KW-0456">Lyase</keyword>
<accession>A0A2P8HCJ7</accession>
<proteinExistence type="predicted"/>
<reference evidence="1 2" key="1">
    <citation type="submission" date="2018-03" db="EMBL/GenBank/DDBJ databases">
        <title>Genomic Encyclopedia of Archaeal and Bacterial Type Strains, Phase II (KMG-II): from individual species to whole genera.</title>
        <authorList>
            <person name="Goeker M."/>
        </authorList>
    </citation>
    <scope>NUCLEOTIDE SEQUENCE [LARGE SCALE GENOMIC DNA]</scope>
    <source>
        <strain evidence="1 2">DSM 24859</strain>
    </source>
</reference>
<dbReference type="GO" id="GO:0016829">
    <property type="term" value="F:lyase activity"/>
    <property type="evidence" value="ECO:0007669"/>
    <property type="project" value="UniProtKB-KW"/>
</dbReference>
<dbReference type="InterPro" id="IPR039556">
    <property type="entry name" value="ICL/PEPM"/>
</dbReference>
<dbReference type="Proteomes" id="UP000240971">
    <property type="component" value="Unassembled WGS sequence"/>
</dbReference>
<sequence>MSNYSLFKELHQQNEPLLLGNAWNAASARILQENGIKAIGTSSSAIADTLGYEDGERIPFAELFFIVEKIAKQATVPLSADIERGYSEDVNVVVKHIEQLHDIGVVGINLEDSVQAEKLILGPTDTFRKKLAFIKNQLAQKNIDLFINVRTDTFLLQVPDALNETLARIKAYEEAGADSIFVPFIKVPADIRHVTTATSLPVNVLAMPDLPSFDILKDAGVKRISMGGSVYRSVNNHLKKVVNEISSYGSFGGI</sequence>
<dbReference type="PANTHER" id="PTHR42905">
    <property type="entry name" value="PHOSPHOENOLPYRUVATE CARBOXYLASE"/>
    <property type="match status" value="1"/>
</dbReference>
<dbReference type="AlphaFoldDB" id="A0A2P8HCJ7"/>
<gene>
    <name evidence="1" type="ORF">CLV51_107204</name>
</gene>
<dbReference type="PANTHER" id="PTHR42905:SF16">
    <property type="entry name" value="CARBOXYPHOSPHONOENOLPYRUVATE PHOSPHONOMUTASE-LIKE PROTEIN (AFU_ORTHOLOGUE AFUA_5G07230)"/>
    <property type="match status" value="1"/>
</dbReference>
<dbReference type="Gene3D" id="3.20.20.60">
    <property type="entry name" value="Phosphoenolpyruvate-binding domains"/>
    <property type="match status" value="1"/>
</dbReference>
<evidence type="ECO:0000313" key="1">
    <source>
        <dbReference type="EMBL" id="PSL43892.1"/>
    </source>
</evidence>
<dbReference type="SUPFAM" id="SSF51621">
    <property type="entry name" value="Phosphoenolpyruvate/pyruvate domain"/>
    <property type="match status" value="1"/>
</dbReference>
<organism evidence="1 2">
    <name type="scientific">Chitinophaga niastensis</name>
    <dbReference type="NCBI Taxonomy" id="536980"/>
    <lineage>
        <taxon>Bacteria</taxon>
        <taxon>Pseudomonadati</taxon>
        <taxon>Bacteroidota</taxon>
        <taxon>Chitinophagia</taxon>
        <taxon>Chitinophagales</taxon>
        <taxon>Chitinophagaceae</taxon>
        <taxon>Chitinophaga</taxon>
    </lineage>
</organism>
<dbReference type="RefSeq" id="WP_106530859.1">
    <property type="nucleotide sequence ID" value="NZ_PYAW01000007.1"/>
</dbReference>
<dbReference type="InterPro" id="IPR015813">
    <property type="entry name" value="Pyrv/PenolPyrv_kinase-like_dom"/>
</dbReference>
<protein>
    <submittedName>
        <fullName evidence="1">2-methylisocitrate lyase-like PEP mutase family enzyme</fullName>
    </submittedName>
</protein>
<comment type="caution">
    <text evidence="1">The sequence shown here is derived from an EMBL/GenBank/DDBJ whole genome shotgun (WGS) entry which is preliminary data.</text>
</comment>
<dbReference type="OrthoDB" id="9780430at2"/>
<dbReference type="CDD" id="cd00377">
    <property type="entry name" value="ICL_PEPM"/>
    <property type="match status" value="1"/>
</dbReference>
<name>A0A2P8HCJ7_CHINA</name>
<dbReference type="EMBL" id="PYAW01000007">
    <property type="protein sequence ID" value="PSL43892.1"/>
    <property type="molecule type" value="Genomic_DNA"/>
</dbReference>